<evidence type="ECO:0000313" key="3">
    <source>
        <dbReference type="Proteomes" id="UP001209076"/>
    </source>
</evidence>
<dbReference type="InterPro" id="IPR026898">
    <property type="entry name" value="PrsW"/>
</dbReference>
<dbReference type="PANTHER" id="PTHR36844">
    <property type="entry name" value="PROTEASE PRSW"/>
    <property type="match status" value="1"/>
</dbReference>
<keyword evidence="2" id="KW-0645">Protease</keyword>
<keyword evidence="1" id="KW-1133">Transmembrane helix</keyword>
<dbReference type="Pfam" id="PF13367">
    <property type="entry name" value="PrsW-protease"/>
    <property type="match status" value="1"/>
</dbReference>
<proteinExistence type="predicted"/>
<dbReference type="Proteomes" id="UP001209076">
    <property type="component" value="Unassembled WGS sequence"/>
</dbReference>
<name>A0ABT2PUH6_9MOLU</name>
<accession>A0ABT2PUH6</accession>
<feature type="transmembrane region" description="Helical" evidence="1">
    <location>
        <begin position="188"/>
        <end position="205"/>
    </location>
</feature>
<feature type="transmembrane region" description="Helical" evidence="1">
    <location>
        <begin position="290"/>
        <end position="310"/>
    </location>
</feature>
<dbReference type="RefSeq" id="WP_262095297.1">
    <property type="nucleotide sequence ID" value="NZ_JAOEGN010000001.1"/>
</dbReference>
<keyword evidence="1" id="KW-0472">Membrane</keyword>
<organism evidence="2 3">
    <name type="scientific">Paracholeplasma vituli</name>
    <dbReference type="NCBI Taxonomy" id="69473"/>
    <lineage>
        <taxon>Bacteria</taxon>
        <taxon>Bacillati</taxon>
        <taxon>Mycoplasmatota</taxon>
        <taxon>Mollicutes</taxon>
        <taxon>Acholeplasmatales</taxon>
        <taxon>Acholeplasmataceae</taxon>
        <taxon>Paracholeplasma</taxon>
    </lineage>
</organism>
<comment type="caution">
    <text evidence="2">The sequence shown here is derived from an EMBL/GenBank/DDBJ whole genome shotgun (WGS) entry which is preliminary data.</text>
</comment>
<dbReference type="PANTHER" id="PTHR36844:SF1">
    <property type="entry name" value="PROTEASE PRSW"/>
    <property type="match status" value="1"/>
</dbReference>
<keyword evidence="2" id="KW-0378">Hydrolase</keyword>
<keyword evidence="1" id="KW-0812">Transmembrane</keyword>
<sequence>MTQRERQALIKERLLQQTLTPNEFMNMLGISKDELNQYVSGKPYFDDMKYLSFLAALDLNKYALGYIEPKLEKPLQSPMDLLRPQDSNQNKPISAFKKLLYNMRQRTTKHYREETLKNHLFELNFGYTIPFMYKYFFIGVLLVFITNLLLAQMVVIDNVLLSFSVPFTLLLLVYELDQHDQLNLKDILFLFVAGGILSIGVTFFIRDITGYPTGMVGDIVTGFVEETAKLLTCMFLVRKVKFRNVYTAFVFGFAVGAGFDVFETMDYGINAILTTGVAETGTMTLITRSLFALGVGHHFWTGIIFPSLVGLSKTNQIDFQKVLHPTFIVVFLFISLYHALFNYSVYVVQIGLAILGAFLFNYIGYQFYLRRFTELPKEEKEDLYVESFSYFN</sequence>
<keyword evidence="3" id="KW-1185">Reference proteome</keyword>
<keyword evidence="2" id="KW-0482">Metalloprotease</keyword>
<evidence type="ECO:0000313" key="2">
    <source>
        <dbReference type="EMBL" id="MCU0104086.1"/>
    </source>
</evidence>
<feature type="transmembrane region" description="Helical" evidence="1">
    <location>
        <begin position="346"/>
        <end position="368"/>
    </location>
</feature>
<feature type="transmembrane region" description="Helical" evidence="1">
    <location>
        <begin position="135"/>
        <end position="153"/>
    </location>
</feature>
<evidence type="ECO:0000256" key="1">
    <source>
        <dbReference type="SAM" id="Phobius"/>
    </source>
</evidence>
<protein>
    <submittedName>
        <fullName evidence="2">PrsW family intramembrane metalloprotease</fullName>
    </submittedName>
</protein>
<dbReference type="GO" id="GO:0008237">
    <property type="term" value="F:metallopeptidase activity"/>
    <property type="evidence" value="ECO:0007669"/>
    <property type="project" value="UniProtKB-KW"/>
</dbReference>
<dbReference type="EMBL" id="JAOEGN010000001">
    <property type="protein sequence ID" value="MCU0104086.1"/>
    <property type="molecule type" value="Genomic_DNA"/>
</dbReference>
<feature type="transmembrane region" description="Helical" evidence="1">
    <location>
        <begin position="322"/>
        <end position="340"/>
    </location>
</feature>
<gene>
    <name evidence="2" type="ORF">N7603_00230</name>
</gene>
<reference evidence="3" key="1">
    <citation type="submission" date="2023-07" db="EMBL/GenBank/DDBJ databases">
        <title>Novel Mycoplasma species identified in domestic and wild animals.</title>
        <authorList>
            <person name="Volokhov D.V."/>
            <person name="Furtak V.A."/>
            <person name="Zagorodnyaya T.A."/>
        </authorList>
    </citation>
    <scope>NUCLEOTIDE SEQUENCE [LARGE SCALE GENOMIC DNA]</scope>
    <source>
        <strain evidence="3">92-19</strain>
    </source>
</reference>